<dbReference type="PANTHER" id="PTHR43316">
    <property type="entry name" value="HYDROLASE, HALOACID DELAHOGENASE-RELATED"/>
    <property type="match status" value="1"/>
</dbReference>
<dbReference type="SFLD" id="SFLDG01129">
    <property type="entry name" value="C1.5:_HAD__Beta-PGM__Phosphata"/>
    <property type="match status" value="1"/>
</dbReference>
<organism evidence="4 5">
    <name type="scientific">Elstera litoralis</name>
    <dbReference type="NCBI Taxonomy" id="552518"/>
    <lineage>
        <taxon>Bacteria</taxon>
        <taxon>Pseudomonadati</taxon>
        <taxon>Pseudomonadota</taxon>
        <taxon>Alphaproteobacteria</taxon>
        <taxon>Rhodospirillales</taxon>
        <taxon>Rhodospirillaceae</taxon>
        <taxon>Elstera</taxon>
    </lineage>
</organism>
<dbReference type="PANTHER" id="PTHR43316:SF3">
    <property type="entry name" value="HALOACID DEHALOGENASE, TYPE II (AFU_ORTHOLOGUE AFUA_2G07750)-RELATED"/>
    <property type="match status" value="1"/>
</dbReference>
<evidence type="ECO:0000313" key="5">
    <source>
        <dbReference type="Proteomes" id="UP000033774"/>
    </source>
</evidence>
<keyword evidence="2 3" id="KW-0378">Hydrolase</keyword>
<accession>A0A0F3IXS1</accession>
<proteinExistence type="inferred from homology"/>
<comment type="function">
    <text evidence="3">Catalyzes the hydrolytic dehalogenation of small (S)-2-haloalkanoic acids to yield the corresponding (R)-2-hydroxyalkanoic acids.</text>
</comment>
<comment type="similarity">
    <text evidence="1 3">Belongs to the HAD-like hydrolase superfamily. S-2-haloalkanoic acid dehalogenase family.</text>
</comment>
<dbReference type="AlphaFoldDB" id="A0A0F3IXS1"/>
<dbReference type="Pfam" id="PF00702">
    <property type="entry name" value="Hydrolase"/>
    <property type="match status" value="1"/>
</dbReference>
<dbReference type="EMBL" id="LAJY01000101">
    <property type="protein sequence ID" value="KJV10389.1"/>
    <property type="molecule type" value="Genomic_DNA"/>
</dbReference>
<dbReference type="PRINTS" id="PR00413">
    <property type="entry name" value="HADHALOGNASE"/>
</dbReference>
<dbReference type="Proteomes" id="UP000033774">
    <property type="component" value="Unassembled WGS sequence"/>
</dbReference>
<dbReference type="CDD" id="cd02588">
    <property type="entry name" value="HAD_L2-DEX"/>
    <property type="match status" value="1"/>
</dbReference>
<dbReference type="NCBIfam" id="TIGR01428">
    <property type="entry name" value="HAD_type_II"/>
    <property type="match status" value="1"/>
</dbReference>
<evidence type="ECO:0000313" key="4">
    <source>
        <dbReference type="EMBL" id="KJV10389.1"/>
    </source>
</evidence>
<evidence type="ECO:0000256" key="2">
    <source>
        <dbReference type="ARBA" id="ARBA00022801"/>
    </source>
</evidence>
<dbReference type="SFLD" id="SFLDG01135">
    <property type="entry name" value="C1.5.6:_HAD__Beta-PGM__Phospha"/>
    <property type="match status" value="1"/>
</dbReference>
<dbReference type="NCBIfam" id="TIGR01493">
    <property type="entry name" value="HAD-SF-IA-v2"/>
    <property type="match status" value="1"/>
</dbReference>
<gene>
    <name evidence="4" type="ORF">VZ95_05225</name>
</gene>
<dbReference type="InterPro" id="IPR051540">
    <property type="entry name" value="S-2-haloacid_dehalogenase"/>
</dbReference>
<dbReference type="InterPro" id="IPR036412">
    <property type="entry name" value="HAD-like_sf"/>
</dbReference>
<dbReference type="InterPro" id="IPR023214">
    <property type="entry name" value="HAD_sf"/>
</dbReference>
<dbReference type="InterPro" id="IPR006439">
    <property type="entry name" value="HAD-SF_hydro_IA"/>
</dbReference>
<protein>
    <recommendedName>
        <fullName evidence="3">(S)-2-haloacid dehalogenase</fullName>
        <ecNumber evidence="3">3.8.1.2</ecNumber>
    </recommendedName>
    <alternativeName>
        <fullName evidence="3">2-haloalkanoic acid dehalogenase</fullName>
    </alternativeName>
    <alternativeName>
        <fullName evidence="3">Halocarboxylic acid halidohydrolase</fullName>
    </alternativeName>
    <alternativeName>
        <fullName evidence="3">L-2-haloacid dehalogenase</fullName>
    </alternativeName>
</protein>
<dbReference type="GO" id="GO:0018784">
    <property type="term" value="F:(S)-2-haloacid dehalogenase activity"/>
    <property type="evidence" value="ECO:0007669"/>
    <property type="project" value="UniProtKB-UniRule"/>
</dbReference>
<dbReference type="Gene3D" id="3.40.50.1000">
    <property type="entry name" value="HAD superfamily/HAD-like"/>
    <property type="match status" value="1"/>
</dbReference>
<dbReference type="InterPro" id="IPR006328">
    <property type="entry name" value="2-HAD"/>
</dbReference>
<name>A0A0F3IXS1_9PROT</name>
<dbReference type="EC" id="3.8.1.2" evidence="3"/>
<keyword evidence="5" id="KW-1185">Reference proteome</keyword>
<sequence>MTDPDTHIDPFCTITACVFDAYGTLFDIASPVQRLGPKLGAKGAELIALWRRRQLEYSWLRSLMNRYCDFWQITEESLDYALAALNYPADAGLRRELLDTFLTLDAFPDAVRTLGLLRDNGFRAAILSNGTPQMLTAAGEASGVTPLVDLVLSVESTGCYKPDPSVYRHAVQRLDVPPERILFVSANGWDVAGASAYGLRTVWINRNGLPIEELGIRPTAMLTSLTDLVGLLRLPR</sequence>
<comment type="catalytic activity">
    <reaction evidence="3">
        <text>an (S)-2-haloacid + H2O = a (2R)-2-hydroxycarboxylate + a halide anion + H(+)</text>
        <dbReference type="Rhea" id="RHEA:11192"/>
        <dbReference type="ChEBI" id="CHEBI:15377"/>
        <dbReference type="ChEBI" id="CHEBI:15378"/>
        <dbReference type="ChEBI" id="CHEBI:16042"/>
        <dbReference type="ChEBI" id="CHEBI:58314"/>
        <dbReference type="ChEBI" id="CHEBI:137405"/>
        <dbReference type="EC" id="3.8.1.2"/>
    </reaction>
</comment>
<dbReference type="SFLD" id="SFLDF00045">
    <property type="entry name" value="2-haloacid_dehalogenase"/>
    <property type="match status" value="1"/>
</dbReference>
<reference evidence="4 5" key="1">
    <citation type="submission" date="2015-03" db="EMBL/GenBank/DDBJ databases">
        <title>Draft genome sequence of Elstera litoralis.</title>
        <authorList>
            <person name="Rahalkar M.C."/>
            <person name="Dhakephalkar P.K."/>
            <person name="Pore S.D."/>
            <person name="Arora P."/>
            <person name="Kapse N.G."/>
            <person name="Pandit P.S."/>
        </authorList>
    </citation>
    <scope>NUCLEOTIDE SEQUENCE [LARGE SCALE GENOMIC DNA]</scope>
    <source>
        <strain evidence="4 5">Dia-1</strain>
    </source>
</reference>
<dbReference type="InterPro" id="IPR023198">
    <property type="entry name" value="PGP-like_dom2"/>
</dbReference>
<evidence type="ECO:0000256" key="3">
    <source>
        <dbReference type="RuleBase" id="RU368077"/>
    </source>
</evidence>
<evidence type="ECO:0000256" key="1">
    <source>
        <dbReference type="ARBA" id="ARBA00008106"/>
    </source>
</evidence>
<dbReference type="SFLD" id="SFLDS00003">
    <property type="entry name" value="Haloacid_Dehalogenase"/>
    <property type="match status" value="1"/>
</dbReference>
<comment type="caution">
    <text evidence="4">The sequence shown here is derived from an EMBL/GenBank/DDBJ whole genome shotgun (WGS) entry which is preliminary data.</text>
</comment>
<dbReference type="OrthoDB" id="7989657at2"/>
<dbReference type="Gene3D" id="1.10.150.240">
    <property type="entry name" value="Putative phosphatase, domain 2"/>
    <property type="match status" value="1"/>
</dbReference>
<dbReference type="RefSeq" id="WP_045774928.1">
    <property type="nucleotide sequence ID" value="NZ_LAJY01000101.1"/>
</dbReference>
<dbReference type="SUPFAM" id="SSF56784">
    <property type="entry name" value="HAD-like"/>
    <property type="match status" value="1"/>
</dbReference>